<sequence length="131" mass="14634">MNQPDPHPQDTTETELPWQPITELEIQRALNIAKGTTAPGEDVTLVSFNLKGAFNGVNKISLEPSLLARQIPTIARKWIASFIGDRHTSIRFDDFRTLIKPLANTRLAQGSPLSPILFAFFNTDLVDQHID</sequence>
<proteinExistence type="predicted"/>
<feature type="domain" description="Reverse transcriptase" evidence="1">
    <location>
        <begin position="1"/>
        <end position="131"/>
    </location>
</feature>
<keyword evidence="2" id="KW-0695">RNA-directed DNA polymerase</keyword>
<dbReference type="STRING" id="1429867.A0A0G4PP17"/>
<evidence type="ECO:0000259" key="1">
    <source>
        <dbReference type="PROSITE" id="PS50878"/>
    </source>
</evidence>
<keyword evidence="2" id="KW-0548">Nucleotidyltransferase</keyword>
<dbReference type="InterPro" id="IPR000477">
    <property type="entry name" value="RT_dom"/>
</dbReference>
<keyword evidence="3" id="KW-1185">Reference proteome</keyword>
<dbReference type="PROSITE" id="PS50878">
    <property type="entry name" value="RT_POL"/>
    <property type="match status" value="1"/>
</dbReference>
<evidence type="ECO:0000313" key="2">
    <source>
        <dbReference type="EMBL" id="CRL28129.1"/>
    </source>
</evidence>
<dbReference type="EMBL" id="HG793158">
    <property type="protein sequence ID" value="CRL28129.1"/>
    <property type="molecule type" value="Genomic_DNA"/>
</dbReference>
<gene>
    <name evidence="2" type="ORF">PCAMFM013_S025g000187</name>
</gene>
<dbReference type="GO" id="GO:0003964">
    <property type="term" value="F:RNA-directed DNA polymerase activity"/>
    <property type="evidence" value="ECO:0007669"/>
    <property type="project" value="UniProtKB-KW"/>
</dbReference>
<accession>A0A0G4PP17</accession>
<name>A0A0G4PP17_PENC3</name>
<reference evidence="2 3" key="1">
    <citation type="journal article" date="2014" name="Nat. Commun.">
        <title>Multiple recent horizontal transfers of a large genomic region in cheese making fungi.</title>
        <authorList>
            <person name="Cheeseman K."/>
            <person name="Ropars J."/>
            <person name="Renault P."/>
            <person name="Dupont J."/>
            <person name="Gouzy J."/>
            <person name="Branca A."/>
            <person name="Abraham A.L."/>
            <person name="Ceppi M."/>
            <person name="Conseiller E."/>
            <person name="Debuchy R."/>
            <person name="Malagnac F."/>
            <person name="Goarin A."/>
            <person name="Silar P."/>
            <person name="Lacoste S."/>
            <person name="Sallet E."/>
            <person name="Bensimon A."/>
            <person name="Giraud T."/>
            <person name="Brygoo Y."/>
        </authorList>
    </citation>
    <scope>NUCLEOTIDE SEQUENCE [LARGE SCALE GENOMIC DNA]</scope>
    <source>
        <strain evidence="3">FM 013</strain>
    </source>
</reference>
<keyword evidence="2" id="KW-0808">Transferase</keyword>
<protein>
    <submittedName>
        <fullName evidence="2">RNA-directed DNA polymerase (Reverse transcriptase)</fullName>
    </submittedName>
</protein>
<dbReference type="Proteomes" id="UP000053732">
    <property type="component" value="Unassembled WGS sequence"/>
</dbReference>
<dbReference type="AlphaFoldDB" id="A0A0G4PP17"/>
<evidence type="ECO:0000313" key="3">
    <source>
        <dbReference type="Proteomes" id="UP000053732"/>
    </source>
</evidence>
<organism evidence="2 3">
    <name type="scientific">Penicillium camemberti (strain FM 013)</name>
    <dbReference type="NCBI Taxonomy" id="1429867"/>
    <lineage>
        <taxon>Eukaryota</taxon>
        <taxon>Fungi</taxon>
        <taxon>Dikarya</taxon>
        <taxon>Ascomycota</taxon>
        <taxon>Pezizomycotina</taxon>
        <taxon>Eurotiomycetes</taxon>
        <taxon>Eurotiomycetidae</taxon>
        <taxon>Eurotiales</taxon>
        <taxon>Aspergillaceae</taxon>
        <taxon>Penicillium</taxon>
    </lineage>
</organism>